<evidence type="ECO:0000256" key="1">
    <source>
        <dbReference type="SAM" id="MobiDB-lite"/>
    </source>
</evidence>
<dbReference type="Gene3D" id="3.40.50.300">
    <property type="entry name" value="P-loop containing nucleotide triphosphate hydrolases"/>
    <property type="match status" value="1"/>
</dbReference>
<protein>
    <submittedName>
        <fullName evidence="2">ATP/GTP-binding protein</fullName>
    </submittedName>
</protein>
<dbReference type="EMBL" id="NMQT01000190">
    <property type="protein sequence ID" value="OXM44247.1"/>
    <property type="molecule type" value="Genomic_DNA"/>
</dbReference>
<feature type="compositionally biased region" description="Pro residues" evidence="1">
    <location>
        <begin position="21"/>
        <end position="36"/>
    </location>
</feature>
<sequence>MIPRSPVPPAKRSPPQVGWQPPRPPSQRPEPQFIPPPRRRRWLDRWGWYEPRLDPMHTTTRQAEALNLALSSPPTSYRGLIVGTDLLSGQLVTHDPFVSYEDKLISSPNAAVIGDVGKGKSSLLKTWACTRQLLLDNRRVVVLDKKLQAGVGEYTALARFLGAPSIRFTVDGRGSRLNLLDPVIALGDDQAVDLEADTGGGLARPTGQMMLLRAVLAEALGRPVSEREGKALRLALVSATQDAHNRARVPVISDIVHHLLHPSDDQARVLDRRVRELQDWGLDPAFALERMIEEDLAGLVDAETSRDVHLDHPSGFTHFDISALPLDGPALRVVMTLINTWQANMLARRSGEGQQTVNVVEEGWHVAEGSVGAIFRRNVKLARGLGLATIAGFHHISDLPPDSPARSLLQEAETVFVYGQGSQDDAEACVELYNLPAGTEETIMALEQGTCLLKVGRRDPILLRHERSQREIALTDTDDALTGISARVAA</sequence>
<feature type="compositionally biased region" description="Pro residues" evidence="1">
    <location>
        <begin position="1"/>
        <end position="12"/>
    </location>
</feature>
<keyword evidence="3" id="KW-1185">Reference proteome</keyword>
<dbReference type="Proteomes" id="UP000215223">
    <property type="component" value="Unassembled WGS sequence"/>
</dbReference>
<dbReference type="AlphaFoldDB" id="A0A229RC76"/>
<accession>A0A229RC76</accession>
<name>A0A229RC76_9PSEU</name>
<comment type="caution">
    <text evidence="2">The sequence shown here is derived from an EMBL/GenBank/DDBJ whole genome shotgun (WGS) entry which is preliminary data.</text>
</comment>
<feature type="region of interest" description="Disordered" evidence="1">
    <location>
        <begin position="1"/>
        <end position="37"/>
    </location>
</feature>
<reference evidence="2 3" key="1">
    <citation type="submission" date="2017-07" db="EMBL/GenBank/DDBJ databases">
        <title>Amycolatopsis thailandensis Genome sequencing and assembly.</title>
        <authorList>
            <person name="Kaur N."/>
            <person name="Mayilraj S."/>
        </authorList>
    </citation>
    <scope>NUCLEOTIDE SEQUENCE [LARGE SCALE GENOMIC DNA]</scope>
    <source>
        <strain evidence="2 3">JCM 16380</strain>
    </source>
</reference>
<proteinExistence type="predicted"/>
<evidence type="ECO:0000313" key="2">
    <source>
        <dbReference type="EMBL" id="OXM44247.1"/>
    </source>
</evidence>
<dbReference type="InterPro" id="IPR027417">
    <property type="entry name" value="P-loop_NTPase"/>
</dbReference>
<dbReference type="OrthoDB" id="3972227at2"/>
<organism evidence="2 3">
    <name type="scientific">Amycolatopsis thailandensis</name>
    <dbReference type="NCBI Taxonomy" id="589330"/>
    <lineage>
        <taxon>Bacteria</taxon>
        <taxon>Bacillati</taxon>
        <taxon>Actinomycetota</taxon>
        <taxon>Actinomycetes</taxon>
        <taxon>Pseudonocardiales</taxon>
        <taxon>Pseudonocardiaceae</taxon>
        <taxon>Amycolatopsis</taxon>
    </lineage>
</organism>
<evidence type="ECO:0000313" key="3">
    <source>
        <dbReference type="Proteomes" id="UP000215223"/>
    </source>
</evidence>
<gene>
    <name evidence="2" type="ORF">CFP71_40550</name>
</gene>
<dbReference type="SUPFAM" id="SSF52540">
    <property type="entry name" value="P-loop containing nucleoside triphosphate hydrolases"/>
    <property type="match status" value="1"/>
</dbReference>